<dbReference type="CDD" id="cd06261">
    <property type="entry name" value="TM_PBP2"/>
    <property type="match status" value="1"/>
</dbReference>
<dbReference type="RefSeq" id="WP_188687653.1">
    <property type="nucleotide sequence ID" value="NZ_BMIR01000001.1"/>
</dbReference>
<evidence type="ECO:0000256" key="4">
    <source>
        <dbReference type="ARBA" id="ARBA00022692"/>
    </source>
</evidence>
<feature type="transmembrane region" description="Helical" evidence="7">
    <location>
        <begin position="107"/>
        <end position="127"/>
    </location>
</feature>
<evidence type="ECO:0000313" key="9">
    <source>
        <dbReference type="EMBL" id="GGE25816.1"/>
    </source>
</evidence>
<dbReference type="InterPro" id="IPR035906">
    <property type="entry name" value="MetI-like_sf"/>
</dbReference>
<dbReference type="SUPFAM" id="SSF160964">
    <property type="entry name" value="MalF N-terminal region-like"/>
    <property type="match status" value="1"/>
</dbReference>
<dbReference type="InterPro" id="IPR000515">
    <property type="entry name" value="MetI-like"/>
</dbReference>
<feature type="transmembrane region" description="Helical" evidence="7">
    <location>
        <begin position="155"/>
        <end position="179"/>
    </location>
</feature>
<dbReference type="EMBL" id="BMIR01000001">
    <property type="protein sequence ID" value="GGE25816.1"/>
    <property type="molecule type" value="Genomic_DNA"/>
</dbReference>
<protein>
    <submittedName>
        <fullName evidence="9">Spermidine/putrescine ABC transporter permease</fullName>
    </submittedName>
</protein>
<keyword evidence="3" id="KW-1003">Cell membrane</keyword>
<keyword evidence="10" id="KW-1185">Reference proteome</keyword>
<evidence type="ECO:0000259" key="8">
    <source>
        <dbReference type="PROSITE" id="PS50928"/>
    </source>
</evidence>
<gene>
    <name evidence="9" type="ORF">GCM10011391_00260</name>
</gene>
<feature type="transmembrane region" description="Helical" evidence="7">
    <location>
        <begin position="262"/>
        <end position="282"/>
    </location>
</feature>
<dbReference type="PANTHER" id="PTHR30193:SF1">
    <property type="entry name" value="ABC TRANSPORTER PERMEASE PROTEIN YESP-RELATED"/>
    <property type="match status" value="1"/>
</dbReference>
<evidence type="ECO:0000256" key="1">
    <source>
        <dbReference type="ARBA" id="ARBA00004651"/>
    </source>
</evidence>
<keyword evidence="6 7" id="KW-0472">Membrane</keyword>
<dbReference type="InterPro" id="IPR051393">
    <property type="entry name" value="ABC_transporter_permease"/>
</dbReference>
<evidence type="ECO:0000256" key="7">
    <source>
        <dbReference type="RuleBase" id="RU363032"/>
    </source>
</evidence>
<dbReference type="PANTHER" id="PTHR30193">
    <property type="entry name" value="ABC TRANSPORTER PERMEASE PROTEIN"/>
    <property type="match status" value="1"/>
</dbReference>
<dbReference type="GO" id="GO:0005886">
    <property type="term" value="C:plasma membrane"/>
    <property type="evidence" value="ECO:0007669"/>
    <property type="project" value="UniProtKB-SubCell"/>
</dbReference>
<keyword evidence="5 7" id="KW-1133">Transmembrane helix</keyword>
<dbReference type="AlphaFoldDB" id="A0A8J2YEL6"/>
<comment type="caution">
    <text evidence="9">The sequence shown here is derived from an EMBL/GenBank/DDBJ whole genome shotgun (WGS) entry which is preliminary data.</text>
</comment>
<dbReference type="GO" id="GO:0055085">
    <property type="term" value="P:transmembrane transport"/>
    <property type="evidence" value="ECO:0007669"/>
    <property type="project" value="InterPro"/>
</dbReference>
<comment type="subcellular location">
    <subcellularLocation>
        <location evidence="1 7">Cell membrane</location>
        <topology evidence="1 7">Multi-pass membrane protein</topology>
    </subcellularLocation>
</comment>
<evidence type="ECO:0000256" key="3">
    <source>
        <dbReference type="ARBA" id="ARBA00022475"/>
    </source>
</evidence>
<name>A0A8J2YEL6_9BACL</name>
<dbReference type="Pfam" id="PF00528">
    <property type="entry name" value="BPD_transp_1"/>
    <property type="match status" value="1"/>
</dbReference>
<evidence type="ECO:0000256" key="6">
    <source>
        <dbReference type="ARBA" id="ARBA00023136"/>
    </source>
</evidence>
<dbReference type="PROSITE" id="PS50928">
    <property type="entry name" value="ABC_TM1"/>
    <property type="match status" value="1"/>
</dbReference>
<reference evidence="9" key="1">
    <citation type="journal article" date="2014" name="Int. J. Syst. Evol. Microbiol.">
        <title>Complete genome sequence of Corynebacterium casei LMG S-19264T (=DSM 44701T), isolated from a smear-ripened cheese.</title>
        <authorList>
            <consortium name="US DOE Joint Genome Institute (JGI-PGF)"/>
            <person name="Walter F."/>
            <person name="Albersmeier A."/>
            <person name="Kalinowski J."/>
            <person name="Ruckert C."/>
        </authorList>
    </citation>
    <scope>NUCLEOTIDE SEQUENCE</scope>
    <source>
        <strain evidence="9">CGMCC 1.15371</strain>
    </source>
</reference>
<evidence type="ECO:0000256" key="2">
    <source>
        <dbReference type="ARBA" id="ARBA00022448"/>
    </source>
</evidence>
<accession>A0A8J2YEL6</accession>
<sequence>MTKIEKKNLAWGYLFIAPAIIGLTLFIVAPMIFSFIISFTDWDMITSFKWIGLTNYQTIFTDDIDFWNSIKVTFIFAIVQVPCVQIFSFLLANLLNSKVKGVSIFRTLFYIPSILPFVAVAILWMFIYNPDFGLLNQFLGFFHIPPQDWLVSNKLVIPSLVIMAMWMGGGAMIISLAGLQGVPNYLYEAVEMDGGGRIHKFWYVTVPMMSPIIFFNAVMNLIGVMQAFNEAYIMTQGGPDKHTYFYLYMIYQAAFKEGHMGYASALAWILFVILVIVTLLVFRFSRNLIYYEAEVK</sequence>
<keyword evidence="4 7" id="KW-0812">Transmembrane</keyword>
<proteinExistence type="inferred from homology"/>
<evidence type="ECO:0000313" key="10">
    <source>
        <dbReference type="Proteomes" id="UP000628775"/>
    </source>
</evidence>
<feature type="transmembrane region" description="Helical" evidence="7">
    <location>
        <begin position="12"/>
        <end position="37"/>
    </location>
</feature>
<keyword evidence="2 7" id="KW-0813">Transport</keyword>
<feature type="transmembrane region" description="Helical" evidence="7">
    <location>
        <begin position="200"/>
        <end position="222"/>
    </location>
</feature>
<dbReference type="Gene3D" id="1.10.3720.10">
    <property type="entry name" value="MetI-like"/>
    <property type="match status" value="1"/>
</dbReference>
<reference evidence="9" key="2">
    <citation type="submission" date="2020-09" db="EMBL/GenBank/DDBJ databases">
        <authorList>
            <person name="Sun Q."/>
            <person name="Zhou Y."/>
        </authorList>
    </citation>
    <scope>NUCLEOTIDE SEQUENCE</scope>
    <source>
        <strain evidence="9">CGMCC 1.15371</strain>
    </source>
</reference>
<dbReference type="SUPFAM" id="SSF161098">
    <property type="entry name" value="MetI-like"/>
    <property type="match status" value="1"/>
</dbReference>
<organism evidence="9 10">
    <name type="scientific">Pullulanibacillus camelliae</name>
    <dbReference type="NCBI Taxonomy" id="1707096"/>
    <lineage>
        <taxon>Bacteria</taxon>
        <taxon>Bacillati</taxon>
        <taxon>Bacillota</taxon>
        <taxon>Bacilli</taxon>
        <taxon>Bacillales</taxon>
        <taxon>Sporolactobacillaceae</taxon>
        <taxon>Pullulanibacillus</taxon>
    </lineage>
</organism>
<feature type="domain" description="ABC transmembrane type-1" evidence="8">
    <location>
        <begin position="70"/>
        <end position="281"/>
    </location>
</feature>
<dbReference type="Proteomes" id="UP000628775">
    <property type="component" value="Unassembled WGS sequence"/>
</dbReference>
<comment type="similarity">
    <text evidence="7">Belongs to the binding-protein-dependent transport system permease family.</text>
</comment>
<feature type="transmembrane region" description="Helical" evidence="7">
    <location>
        <begin position="74"/>
        <end position="95"/>
    </location>
</feature>
<evidence type="ECO:0000256" key="5">
    <source>
        <dbReference type="ARBA" id="ARBA00022989"/>
    </source>
</evidence>